<organism evidence="3 4">
    <name type="scientific">Altericroceibacterium spongiae</name>
    <dbReference type="NCBI Taxonomy" id="2320269"/>
    <lineage>
        <taxon>Bacteria</taxon>
        <taxon>Pseudomonadati</taxon>
        <taxon>Pseudomonadota</taxon>
        <taxon>Alphaproteobacteria</taxon>
        <taxon>Sphingomonadales</taxon>
        <taxon>Erythrobacteraceae</taxon>
        <taxon>Altericroceibacterium</taxon>
    </lineage>
</organism>
<protein>
    <submittedName>
        <fullName evidence="3">Pilus assembly protein CpaD</fullName>
    </submittedName>
</protein>
<reference evidence="3 4" key="1">
    <citation type="submission" date="2018-09" db="EMBL/GenBank/DDBJ databases">
        <title>Altererythrobacter spongiae sp. nov., isolated from a marine sponge.</title>
        <authorList>
            <person name="Zhuang L."/>
            <person name="Luo L."/>
        </authorList>
    </citation>
    <scope>NUCLEOTIDE SEQUENCE [LARGE SCALE GENOMIC DNA]</scope>
    <source>
        <strain evidence="3 4">HN-Y73</strain>
    </source>
</reference>
<proteinExistence type="predicted"/>
<keyword evidence="2" id="KW-0732">Signal</keyword>
<dbReference type="PROSITE" id="PS51257">
    <property type="entry name" value="PROKAR_LIPOPROTEIN"/>
    <property type="match status" value="1"/>
</dbReference>
<evidence type="ECO:0000256" key="1">
    <source>
        <dbReference type="SAM" id="MobiDB-lite"/>
    </source>
</evidence>
<feature type="signal peptide" evidence="2">
    <location>
        <begin position="1"/>
        <end position="22"/>
    </location>
</feature>
<evidence type="ECO:0000256" key="2">
    <source>
        <dbReference type="SAM" id="SignalP"/>
    </source>
</evidence>
<name>A0A420EK64_9SPHN</name>
<dbReference type="AlphaFoldDB" id="A0A420EK64"/>
<feature type="region of interest" description="Disordered" evidence="1">
    <location>
        <begin position="205"/>
        <end position="225"/>
    </location>
</feature>
<dbReference type="InterPro" id="IPR019027">
    <property type="entry name" value="Pilus_biogenesis_CpaD-related"/>
</dbReference>
<comment type="caution">
    <text evidence="3">The sequence shown here is derived from an EMBL/GenBank/DDBJ whole genome shotgun (WGS) entry which is preliminary data.</text>
</comment>
<dbReference type="Proteomes" id="UP000284395">
    <property type="component" value="Unassembled WGS sequence"/>
</dbReference>
<feature type="compositionally biased region" description="Polar residues" evidence="1">
    <location>
        <begin position="214"/>
        <end position="225"/>
    </location>
</feature>
<gene>
    <name evidence="3" type="ORF">D6851_09300</name>
</gene>
<evidence type="ECO:0000313" key="4">
    <source>
        <dbReference type="Proteomes" id="UP000284395"/>
    </source>
</evidence>
<feature type="chain" id="PRO_5019381273" evidence="2">
    <location>
        <begin position="23"/>
        <end position="225"/>
    </location>
</feature>
<keyword evidence="4" id="KW-1185">Reference proteome</keyword>
<dbReference type="Pfam" id="PF09476">
    <property type="entry name" value="Pilus_CpaD"/>
    <property type="match status" value="1"/>
</dbReference>
<dbReference type="EMBL" id="RAPF01000004">
    <property type="protein sequence ID" value="RKF21121.1"/>
    <property type="molecule type" value="Genomic_DNA"/>
</dbReference>
<dbReference type="OrthoDB" id="9802674at2"/>
<accession>A0A420EK64</accession>
<sequence length="225" mass="23093">MAPCTKGALAAVFLLSAGTALSGCNSAGPANRTLYSARQPVVERGSYALDLRAGTGGLTAPERQRLAGWFAAMDVGYGDRIAVSDPAGGGAVARDVAALAGRYGLTLSEAMPASATTIEPGMVRVTVMRSSAHVPGCPDWSDDDSAHYSNETARNFGCATNANLAAMVADPEDLIRGAEDPDSTRIMTSNKAIAAYRNQAATGATANEDLNFLKNGSASATTEED</sequence>
<evidence type="ECO:0000313" key="3">
    <source>
        <dbReference type="EMBL" id="RKF21121.1"/>
    </source>
</evidence>
<dbReference type="RefSeq" id="WP_120324771.1">
    <property type="nucleotide sequence ID" value="NZ_RAPF01000004.1"/>
</dbReference>